<name>A0A1L3GPR8_9BACT</name>
<feature type="domain" description="Toprim" evidence="8">
    <location>
        <begin position="83"/>
        <end position="178"/>
    </location>
</feature>
<keyword evidence="2 7" id="KW-0227">DNA damage</keyword>
<evidence type="ECO:0000313" key="9">
    <source>
        <dbReference type="EMBL" id="APG27880.1"/>
    </source>
</evidence>
<dbReference type="InterPro" id="IPR023627">
    <property type="entry name" value="Rcmb_RecR"/>
</dbReference>
<dbReference type="CDD" id="cd01025">
    <property type="entry name" value="TOPRIM_recR"/>
    <property type="match status" value="1"/>
</dbReference>
<organism evidence="9 10">
    <name type="scientific">Syntrophotalea acetylenivorans</name>
    <dbReference type="NCBI Taxonomy" id="1842532"/>
    <lineage>
        <taxon>Bacteria</taxon>
        <taxon>Pseudomonadati</taxon>
        <taxon>Thermodesulfobacteriota</taxon>
        <taxon>Desulfuromonadia</taxon>
        <taxon>Desulfuromonadales</taxon>
        <taxon>Syntrophotaleaceae</taxon>
        <taxon>Syntrophotalea</taxon>
    </lineage>
</organism>
<dbReference type="SUPFAM" id="SSF111304">
    <property type="entry name" value="Recombination protein RecR"/>
    <property type="match status" value="1"/>
</dbReference>
<dbReference type="EMBL" id="CP015519">
    <property type="protein sequence ID" value="APG27880.1"/>
    <property type="molecule type" value="Genomic_DNA"/>
</dbReference>
<evidence type="ECO:0000256" key="6">
    <source>
        <dbReference type="ARBA" id="ARBA00023204"/>
    </source>
</evidence>
<dbReference type="Pfam" id="PF13662">
    <property type="entry name" value="Toprim_4"/>
    <property type="match status" value="1"/>
</dbReference>
<comment type="similarity">
    <text evidence="7">Belongs to the RecR family.</text>
</comment>
<evidence type="ECO:0000256" key="7">
    <source>
        <dbReference type="HAMAP-Rule" id="MF_00017"/>
    </source>
</evidence>
<dbReference type="KEGG" id="pef:A7E78_08555"/>
<dbReference type="InterPro" id="IPR006171">
    <property type="entry name" value="TOPRIM_dom"/>
</dbReference>
<dbReference type="Gene3D" id="1.10.8.420">
    <property type="entry name" value="RecR Domain 1"/>
    <property type="match status" value="1"/>
</dbReference>
<dbReference type="NCBIfam" id="TIGR00615">
    <property type="entry name" value="recR"/>
    <property type="match status" value="1"/>
</dbReference>
<dbReference type="Proteomes" id="UP000182517">
    <property type="component" value="Chromosome"/>
</dbReference>
<dbReference type="PROSITE" id="PS01300">
    <property type="entry name" value="RECR"/>
    <property type="match status" value="1"/>
</dbReference>
<keyword evidence="5 7" id="KW-0233">DNA recombination</keyword>
<dbReference type="InterPro" id="IPR015967">
    <property type="entry name" value="Rcmb_RecR_Znf"/>
</dbReference>
<gene>
    <name evidence="7" type="primary">recR</name>
    <name evidence="9" type="ORF">A7E78_08555</name>
</gene>
<dbReference type="PANTHER" id="PTHR30446">
    <property type="entry name" value="RECOMBINATION PROTEIN RECR"/>
    <property type="match status" value="1"/>
</dbReference>
<proteinExistence type="inferred from homology"/>
<dbReference type="PROSITE" id="PS50880">
    <property type="entry name" value="TOPRIM"/>
    <property type="match status" value="1"/>
</dbReference>
<dbReference type="PANTHER" id="PTHR30446:SF0">
    <property type="entry name" value="RECOMBINATION PROTEIN RECR"/>
    <property type="match status" value="1"/>
</dbReference>
<dbReference type="GO" id="GO:0006281">
    <property type="term" value="P:DNA repair"/>
    <property type="evidence" value="ECO:0007669"/>
    <property type="project" value="UniProtKB-UniRule"/>
</dbReference>
<keyword evidence="6 7" id="KW-0234">DNA repair</keyword>
<dbReference type="Gene3D" id="3.30.60.80">
    <property type="match status" value="1"/>
</dbReference>
<dbReference type="GO" id="GO:0006310">
    <property type="term" value="P:DNA recombination"/>
    <property type="evidence" value="ECO:0007669"/>
    <property type="project" value="UniProtKB-UniRule"/>
</dbReference>
<accession>A0A1L3GPR8</accession>
<comment type="function">
    <text evidence="7">May play a role in DNA repair. It seems to be involved in an RecBC-independent recombinational process of DNA repair. It may act with RecF and RecO.</text>
</comment>
<dbReference type="Gene3D" id="6.10.250.240">
    <property type="match status" value="1"/>
</dbReference>
<dbReference type="InterPro" id="IPR034137">
    <property type="entry name" value="TOPRIM_RecR"/>
</dbReference>
<reference evidence="9 10" key="1">
    <citation type="journal article" date="2017" name="Genome Announc.">
        <title>Complete Genome Sequences of Two Acetylene-Fermenting Pelobacter acetylenicus Strains.</title>
        <authorList>
            <person name="Sutton J.M."/>
            <person name="Baesman S.M."/>
            <person name="Fierst J.L."/>
            <person name="Poret-Peterson A.T."/>
            <person name="Oremland R.S."/>
            <person name="Dunlap D.S."/>
            <person name="Akob D.M."/>
        </authorList>
    </citation>
    <scope>NUCLEOTIDE SEQUENCE [LARGE SCALE GENOMIC DNA]</scope>
    <source>
        <strain evidence="9 10">SFB93</strain>
    </source>
</reference>
<evidence type="ECO:0000256" key="4">
    <source>
        <dbReference type="ARBA" id="ARBA00022833"/>
    </source>
</evidence>
<dbReference type="OrthoDB" id="9802672at2"/>
<keyword evidence="3 7" id="KW-0863">Zinc-finger</keyword>
<evidence type="ECO:0000256" key="2">
    <source>
        <dbReference type="ARBA" id="ARBA00022763"/>
    </source>
</evidence>
<evidence type="ECO:0000313" key="10">
    <source>
        <dbReference type="Proteomes" id="UP000182517"/>
    </source>
</evidence>
<dbReference type="HAMAP" id="MF_00017">
    <property type="entry name" value="RecR"/>
    <property type="match status" value="1"/>
</dbReference>
<dbReference type="SMART" id="SM00493">
    <property type="entry name" value="TOPRIM"/>
    <property type="match status" value="1"/>
</dbReference>
<protein>
    <recommendedName>
        <fullName evidence="7">Recombination protein RecR</fullName>
    </recommendedName>
</protein>
<dbReference type="RefSeq" id="WP_072283844.1">
    <property type="nucleotide sequence ID" value="NZ_CP015519.1"/>
</dbReference>
<keyword evidence="4 7" id="KW-0862">Zinc</keyword>
<evidence type="ECO:0000256" key="3">
    <source>
        <dbReference type="ARBA" id="ARBA00022771"/>
    </source>
</evidence>
<dbReference type="STRING" id="1842532.A7E78_08555"/>
<keyword evidence="1 7" id="KW-0479">Metal-binding</keyword>
<feature type="zinc finger region" description="C4-type" evidence="7">
    <location>
        <begin position="60"/>
        <end position="75"/>
    </location>
</feature>
<evidence type="ECO:0000256" key="5">
    <source>
        <dbReference type="ARBA" id="ARBA00023172"/>
    </source>
</evidence>
<dbReference type="Pfam" id="PF21175">
    <property type="entry name" value="RecR_C"/>
    <property type="match status" value="1"/>
</dbReference>
<dbReference type="Gene3D" id="3.40.1360.10">
    <property type="match status" value="1"/>
</dbReference>
<dbReference type="InterPro" id="IPR000093">
    <property type="entry name" value="DNA_Rcmb_RecR"/>
</dbReference>
<dbReference type="Pfam" id="PF02132">
    <property type="entry name" value="RecR_ZnF"/>
    <property type="match status" value="1"/>
</dbReference>
<dbReference type="GO" id="GO:0003677">
    <property type="term" value="F:DNA binding"/>
    <property type="evidence" value="ECO:0007669"/>
    <property type="project" value="UniProtKB-UniRule"/>
</dbReference>
<evidence type="ECO:0000256" key="1">
    <source>
        <dbReference type="ARBA" id="ARBA00022723"/>
    </source>
</evidence>
<dbReference type="AlphaFoldDB" id="A0A1L3GPR8"/>
<keyword evidence="10" id="KW-1185">Reference proteome</keyword>
<evidence type="ECO:0000259" key="8">
    <source>
        <dbReference type="PROSITE" id="PS50880"/>
    </source>
</evidence>
<sequence>MIDWKINPSFNRLVAELAKFPGVGKKTATRLALFVLRQPDAEAEALAEAIREMKARTRFCSICFHYTEEDPCPVCTDPARDETLLCVVQDPQDLIAVERSRSFRGHYHVLHGALSPLDGIGPEQLKIAELMTRLADGSVREVLLATNFSVEGEATAHYLAGLIRPLGINVSRLAHGIPLGSDLEYVDEATVNRAVEGRQSI</sequence>
<dbReference type="Pfam" id="PF21176">
    <property type="entry name" value="RecR_HhH"/>
    <property type="match status" value="1"/>
</dbReference>
<dbReference type="GO" id="GO:0008270">
    <property type="term" value="F:zinc ion binding"/>
    <property type="evidence" value="ECO:0007669"/>
    <property type="project" value="UniProtKB-KW"/>
</dbReference>